<dbReference type="PANTHER" id="PTHR31973:SF187">
    <property type="entry name" value="MUTATOR TRANSPOSASE MUDRA PROTEIN"/>
    <property type="match status" value="1"/>
</dbReference>
<dbReference type="AlphaFoldDB" id="A5BK70"/>
<evidence type="ECO:0000259" key="6">
    <source>
        <dbReference type="PROSITE" id="PS50966"/>
    </source>
</evidence>
<dbReference type="GO" id="GO:0008270">
    <property type="term" value="F:zinc ion binding"/>
    <property type="evidence" value="ECO:0007669"/>
    <property type="project" value="UniProtKB-KW"/>
</dbReference>
<proteinExistence type="predicted"/>
<keyword evidence="5" id="KW-0472">Membrane</keyword>
<organism evidence="7">
    <name type="scientific">Vitis vinifera</name>
    <name type="common">Grape</name>
    <dbReference type="NCBI Taxonomy" id="29760"/>
    <lineage>
        <taxon>Eukaryota</taxon>
        <taxon>Viridiplantae</taxon>
        <taxon>Streptophyta</taxon>
        <taxon>Embryophyta</taxon>
        <taxon>Tracheophyta</taxon>
        <taxon>Spermatophyta</taxon>
        <taxon>Magnoliopsida</taxon>
        <taxon>eudicotyledons</taxon>
        <taxon>Gunneridae</taxon>
        <taxon>Pentapetalae</taxon>
        <taxon>rosids</taxon>
        <taxon>Vitales</taxon>
        <taxon>Vitaceae</taxon>
        <taxon>Viteae</taxon>
        <taxon>Vitis</taxon>
    </lineage>
</organism>
<gene>
    <name evidence="7" type="ORF">VITISV_039650</name>
</gene>
<evidence type="ECO:0000256" key="5">
    <source>
        <dbReference type="SAM" id="Phobius"/>
    </source>
</evidence>
<dbReference type="SMART" id="SM00575">
    <property type="entry name" value="ZnF_PMZ"/>
    <property type="match status" value="1"/>
</dbReference>
<evidence type="ECO:0000256" key="3">
    <source>
        <dbReference type="ARBA" id="ARBA00022833"/>
    </source>
</evidence>
<feature type="transmembrane region" description="Helical" evidence="5">
    <location>
        <begin position="391"/>
        <end position="411"/>
    </location>
</feature>
<dbReference type="EMBL" id="AM462365">
    <property type="protein sequence ID" value="CAN81225.1"/>
    <property type="molecule type" value="Genomic_DNA"/>
</dbReference>
<reference evidence="7" key="1">
    <citation type="journal article" date="2007" name="PLoS ONE">
        <title>The first genome sequence of an elite grapevine cultivar (Pinot noir Vitis vinifera L.): coping with a highly heterozygous genome.</title>
        <authorList>
            <person name="Velasco R."/>
            <person name="Zharkikh A."/>
            <person name="Troggio M."/>
            <person name="Cartwright D.A."/>
            <person name="Cestaro A."/>
            <person name="Pruss D."/>
            <person name="Pindo M."/>
            <person name="FitzGerald L.M."/>
            <person name="Vezzulli S."/>
            <person name="Reid J."/>
            <person name="Malacarne G."/>
            <person name="Iliev D."/>
            <person name="Coppola G."/>
            <person name="Wardell B."/>
            <person name="Micheletti D."/>
            <person name="Macalma T."/>
            <person name="Facci M."/>
            <person name="Mitchell J.T."/>
            <person name="Perazzolli M."/>
            <person name="Eldredge G."/>
            <person name="Gatto P."/>
            <person name="Oyzerski R."/>
            <person name="Moretto M."/>
            <person name="Gutin N."/>
            <person name="Stefanini M."/>
            <person name="Chen Y."/>
            <person name="Segala C."/>
            <person name="Davenport C."/>
            <person name="Dematte L."/>
            <person name="Mraz A."/>
            <person name="Battilana J."/>
            <person name="Stormo K."/>
            <person name="Costa F."/>
            <person name="Tao Q."/>
            <person name="Si-Ammour A."/>
            <person name="Harkins T."/>
            <person name="Lackey A."/>
            <person name="Perbost C."/>
            <person name="Taillon B."/>
            <person name="Stella A."/>
            <person name="Solovyev V."/>
            <person name="Fawcett J.A."/>
            <person name="Sterck L."/>
            <person name="Vandepoele K."/>
            <person name="Grando S.M."/>
            <person name="Toppo S."/>
            <person name="Moser C."/>
            <person name="Lanchbury J."/>
            <person name="Bogden R."/>
            <person name="Skolnick M."/>
            <person name="Sgaramella V."/>
            <person name="Bhatnagar S.K."/>
            <person name="Fontana P."/>
            <person name="Gutin A."/>
            <person name="Van de Peer Y."/>
            <person name="Salamini F."/>
            <person name="Viola R."/>
        </authorList>
    </citation>
    <scope>NUCLEOTIDE SEQUENCE</scope>
</reference>
<keyword evidence="2 4" id="KW-0863">Zinc-finger</keyword>
<name>A5BK70_VITVI</name>
<dbReference type="PANTHER" id="PTHR31973">
    <property type="entry name" value="POLYPROTEIN, PUTATIVE-RELATED"/>
    <property type="match status" value="1"/>
</dbReference>
<sequence>MIVVCTIQECPWKITTYAIRDSNIVQVHTFRNVHNHCLEDVALYQPLVRSTHASLVIDDVIWSTPEYQPWKICKDFVRQHGFQLTYLQAWQMKEKAKERIYGQPKNYYKLLPWMCKRMIATNPRSMVELSYSDDGHFEQLFVAHSISIQSVPDVFGLENHAYCYRHLKENYSSFLSKHNTKGNKGKENAYQFLDSIAYARWDKMTTNLAESFNAWLRNERHHSICNFLLEHMSKLGSMFVKHKEESNNWKGSIGPKIEDKMLQNIAKGEVYLVTPFMNDIFGVCIGRTLLNVDIMNRTCTCRGWEMLGIPYEHVVAVILSIVQNVADCYKYPMKELIYVSSFSGIETHDMPSMDDDGLVQYISGASDVTCTLIFGLYAIVWRKRLTYRGTAYILGLLTYFIINHVVLFLGVKTSHPIFNIITKGYLNLDMATIRRKRKDHVPTTCTQTQEQPESTIHFHAPSIASTSSTCDDATEVLEACVIETTESMLRLASSLARDVAALRSRCFGSHDTCSISCPHPSQQVEEQTRCDIPDIQPSIEELVEQHSFLPSPRSCCMYLDVDILGLDLGTCDMMTSLSVTCYRYDYGILALKYMEFWNGATLSTSLVKVKAGLQHFLLFSSILSHNSKSVVLIRVGQDARLQTTAGCDITT</sequence>
<feature type="transmembrane region" description="Helical" evidence="5">
    <location>
        <begin position="358"/>
        <end position="379"/>
    </location>
</feature>
<dbReference type="PROSITE" id="PS50966">
    <property type="entry name" value="ZF_SWIM"/>
    <property type="match status" value="1"/>
</dbReference>
<dbReference type="ExpressionAtlas" id="A5BK70">
    <property type="expression patterns" value="baseline"/>
</dbReference>
<dbReference type="InterPro" id="IPR007527">
    <property type="entry name" value="Znf_SWIM"/>
</dbReference>
<keyword evidence="5" id="KW-0812">Transmembrane</keyword>
<dbReference type="InterPro" id="IPR006564">
    <property type="entry name" value="Znf_PMZ"/>
</dbReference>
<dbReference type="Pfam" id="PF04434">
    <property type="entry name" value="SWIM"/>
    <property type="match status" value="1"/>
</dbReference>
<evidence type="ECO:0000256" key="1">
    <source>
        <dbReference type="ARBA" id="ARBA00022723"/>
    </source>
</evidence>
<feature type="domain" description="SWIM-type" evidence="6">
    <location>
        <begin position="290"/>
        <end position="322"/>
    </location>
</feature>
<keyword evidence="5" id="KW-1133">Transmembrane helix</keyword>
<evidence type="ECO:0000256" key="4">
    <source>
        <dbReference type="PROSITE-ProRule" id="PRU00325"/>
    </source>
</evidence>
<evidence type="ECO:0000313" key="7">
    <source>
        <dbReference type="EMBL" id="CAN81225.1"/>
    </source>
</evidence>
<protein>
    <recommendedName>
        <fullName evidence="6">SWIM-type domain-containing protein</fullName>
    </recommendedName>
</protein>
<keyword evidence="1" id="KW-0479">Metal-binding</keyword>
<keyword evidence="3" id="KW-0862">Zinc</keyword>
<accession>A5BK70</accession>
<evidence type="ECO:0000256" key="2">
    <source>
        <dbReference type="ARBA" id="ARBA00022771"/>
    </source>
</evidence>